<name>Q0EX49_9PROT</name>
<evidence type="ECO:0000256" key="1">
    <source>
        <dbReference type="SAM" id="SignalP"/>
    </source>
</evidence>
<evidence type="ECO:0008006" key="4">
    <source>
        <dbReference type="Google" id="ProtNLM"/>
    </source>
</evidence>
<dbReference type="Proteomes" id="UP000005297">
    <property type="component" value="Unassembled WGS sequence"/>
</dbReference>
<reference evidence="2 3" key="1">
    <citation type="submission" date="2006-09" db="EMBL/GenBank/DDBJ databases">
        <authorList>
            <person name="Emerson D."/>
            <person name="Ferriera S."/>
            <person name="Johnson J."/>
            <person name="Kravitz S."/>
            <person name="Halpern A."/>
            <person name="Remington K."/>
            <person name="Beeson K."/>
            <person name="Tran B."/>
            <person name="Rogers Y.-H."/>
            <person name="Friedman R."/>
            <person name="Venter J.C."/>
        </authorList>
    </citation>
    <scope>NUCLEOTIDE SEQUENCE [LARGE SCALE GENOMIC DNA]</scope>
    <source>
        <strain evidence="2 3">PV-1</strain>
    </source>
</reference>
<protein>
    <recommendedName>
        <fullName evidence="4">DUF2066 domain-containing protein</fullName>
    </recommendedName>
</protein>
<accession>Q0EX49</accession>
<dbReference type="RefSeq" id="WP_009850071.1">
    <property type="nucleotide sequence ID" value="NZ_DS022294.1"/>
</dbReference>
<feature type="signal peptide" evidence="1">
    <location>
        <begin position="1"/>
        <end position="22"/>
    </location>
</feature>
<dbReference type="HOGENOM" id="CLU_833670_0_0_0"/>
<dbReference type="OrthoDB" id="5292259at2"/>
<sequence length="333" mass="37160">MYRLISGACFAALLLLVQPALAATDARMQILVAPDEAKGITLDFLRSNIAQAADMALPRLWARIVPKQAQRDIPTVKGLRFLQRATPGDAGIMIIFQPRRVFSWLKDHHIPYIAEPPAWNVTINLQNAAGRSMPESAARLHDMVQGESAQLGYVVNSAAPALVLDWRWLDSSQVSLSVRGGTRLGEYAETRRLASGDPVLQLRPWLEEVLLKARDAYVEQTEAAAPAVTLPQQHVETGGEVAASARPPVAEGYLLLKVERHASLPEQILFEQDLRQNPRILDLSLRQVNRDGQQYRLHLKGADDLWLRDWFAHRGMTLTPTIEGWVAREMPAR</sequence>
<proteinExistence type="predicted"/>
<dbReference type="STRING" id="314344.AL013_08730"/>
<keyword evidence="1" id="KW-0732">Signal</keyword>
<dbReference type="AlphaFoldDB" id="Q0EX49"/>
<organism evidence="2 3">
    <name type="scientific">Mariprofundus ferrooxydans PV-1</name>
    <dbReference type="NCBI Taxonomy" id="314345"/>
    <lineage>
        <taxon>Bacteria</taxon>
        <taxon>Pseudomonadati</taxon>
        <taxon>Pseudomonadota</taxon>
        <taxon>Candidatius Mariprofundia</taxon>
        <taxon>Mariprofundales</taxon>
        <taxon>Mariprofundaceae</taxon>
        <taxon>Mariprofundus</taxon>
    </lineage>
</organism>
<evidence type="ECO:0000313" key="3">
    <source>
        <dbReference type="Proteomes" id="UP000005297"/>
    </source>
</evidence>
<comment type="caution">
    <text evidence="2">The sequence shown here is derived from an EMBL/GenBank/DDBJ whole genome shotgun (WGS) entry which is preliminary data.</text>
</comment>
<gene>
    <name evidence="2" type="ORF">SPV1_12662</name>
</gene>
<evidence type="ECO:0000313" key="2">
    <source>
        <dbReference type="EMBL" id="EAU53825.1"/>
    </source>
</evidence>
<dbReference type="EMBL" id="AATS01000016">
    <property type="protein sequence ID" value="EAU53825.1"/>
    <property type="molecule type" value="Genomic_DNA"/>
</dbReference>
<keyword evidence="3" id="KW-1185">Reference proteome</keyword>
<feature type="chain" id="PRO_5004171412" description="DUF2066 domain-containing protein" evidence="1">
    <location>
        <begin position="23"/>
        <end position="333"/>
    </location>
</feature>
<dbReference type="InParanoid" id="Q0EX49"/>